<accession>A0A2R6WML8</accession>
<keyword evidence="2" id="KW-1185">Reference proteome</keyword>
<reference evidence="2" key="1">
    <citation type="journal article" date="2017" name="Cell">
        <title>Insights into land plant evolution garnered from the Marchantia polymorpha genome.</title>
        <authorList>
            <person name="Bowman J.L."/>
            <person name="Kohchi T."/>
            <person name="Yamato K.T."/>
            <person name="Jenkins J."/>
            <person name="Shu S."/>
            <person name="Ishizaki K."/>
            <person name="Yamaoka S."/>
            <person name="Nishihama R."/>
            <person name="Nakamura Y."/>
            <person name="Berger F."/>
            <person name="Adam C."/>
            <person name="Aki S.S."/>
            <person name="Althoff F."/>
            <person name="Araki T."/>
            <person name="Arteaga-Vazquez M.A."/>
            <person name="Balasubrmanian S."/>
            <person name="Barry K."/>
            <person name="Bauer D."/>
            <person name="Boehm C.R."/>
            <person name="Briginshaw L."/>
            <person name="Caballero-Perez J."/>
            <person name="Catarino B."/>
            <person name="Chen F."/>
            <person name="Chiyoda S."/>
            <person name="Chovatia M."/>
            <person name="Davies K.M."/>
            <person name="Delmans M."/>
            <person name="Demura T."/>
            <person name="Dierschke T."/>
            <person name="Dolan L."/>
            <person name="Dorantes-Acosta A.E."/>
            <person name="Eklund D.M."/>
            <person name="Florent S.N."/>
            <person name="Flores-Sandoval E."/>
            <person name="Fujiyama A."/>
            <person name="Fukuzawa H."/>
            <person name="Galik B."/>
            <person name="Grimanelli D."/>
            <person name="Grimwood J."/>
            <person name="Grossniklaus U."/>
            <person name="Hamada T."/>
            <person name="Haseloff J."/>
            <person name="Hetherington A.J."/>
            <person name="Higo A."/>
            <person name="Hirakawa Y."/>
            <person name="Hundley H.N."/>
            <person name="Ikeda Y."/>
            <person name="Inoue K."/>
            <person name="Inoue S.I."/>
            <person name="Ishida S."/>
            <person name="Jia Q."/>
            <person name="Kakita M."/>
            <person name="Kanazawa T."/>
            <person name="Kawai Y."/>
            <person name="Kawashima T."/>
            <person name="Kennedy M."/>
            <person name="Kinose K."/>
            <person name="Kinoshita T."/>
            <person name="Kohara Y."/>
            <person name="Koide E."/>
            <person name="Komatsu K."/>
            <person name="Kopischke S."/>
            <person name="Kubo M."/>
            <person name="Kyozuka J."/>
            <person name="Lagercrantz U."/>
            <person name="Lin S.S."/>
            <person name="Lindquist E."/>
            <person name="Lipzen A.M."/>
            <person name="Lu C.W."/>
            <person name="De Luna E."/>
            <person name="Martienssen R.A."/>
            <person name="Minamino N."/>
            <person name="Mizutani M."/>
            <person name="Mizutani M."/>
            <person name="Mochizuki N."/>
            <person name="Monte I."/>
            <person name="Mosher R."/>
            <person name="Nagasaki H."/>
            <person name="Nakagami H."/>
            <person name="Naramoto S."/>
            <person name="Nishitani K."/>
            <person name="Ohtani M."/>
            <person name="Okamoto T."/>
            <person name="Okumura M."/>
            <person name="Phillips J."/>
            <person name="Pollak B."/>
            <person name="Reinders A."/>
            <person name="Rovekamp M."/>
            <person name="Sano R."/>
            <person name="Sawa S."/>
            <person name="Schmid M.W."/>
            <person name="Shirakawa M."/>
            <person name="Solano R."/>
            <person name="Spunde A."/>
            <person name="Suetsugu N."/>
            <person name="Sugano S."/>
            <person name="Sugiyama A."/>
            <person name="Sun R."/>
            <person name="Suzuki Y."/>
            <person name="Takenaka M."/>
            <person name="Takezawa D."/>
            <person name="Tomogane H."/>
            <person name="Tsuzuki M."/>
            <person name="Ueda T."/>
            <person name="Umeda M."/>
            <person name="Ward J.M."/>
            <person name="Watanabe Y."/>
            <person name="Yazaki K."/>
            <person name="Yokoyama R."/>
            <person name="Yoshitake Y."/>
            <person name="Yotsui I."/>
            <person name="Zachgo S."/>
            <person name="Schmutz J."/>
        </authorList>
    </citation>
    <scope>NUCLEOTIDE SEQUENCE [LARGE SCALE GENOMIC DNA]</scope>
    <source>
        <strain evidence="2">Tak-1</strain>
    </source>
</reference>
<name>A0A2R6WML8_MARPO</name>
<dbReference type="AlphaFoldDB" id="A0A2R6WML8"/>
<dbReference type="EMBL" id="KZ772746">
    <property type="protein sequence ID" value="PTQ35100.1"/>
    <property type="molecule type" value="Genomic_DNA"/>
</dbReference>
<dbReference type="Gramene" id="Mp7g03220.1">
    <property type="protein sequence ID" value="Mp7g03220.1.cds1"/>
    <property type="gene ID" value="Mp7g03220"/>
</dbReference>
<evidence type="ECO:0000313" key="1">
    <source>
        <dbReference type="EMBL" id="PTQ35100.1"/>
    </source>
</evidence>
<proteinExistence type="predicted"/>
<evidence type="ECO:0000313" key="2">
    <source>
        <dbReference type="Proteomes" id="UP000244005"/>
    </source>
</evidence>
<gene>
    <name evidence="1" type="ORF">MARPO_0074s0074</name>
</gene>
<dbReference type="Proteomes" id="UP000244005">
    <property type="component" value="Unassembled WGS sequence"/>
</dbReference>
<sequence>MTVRPLTDEDMAHHLPRNEVLAWRSSRYYAHLSMRYALLCYPGTELQKCKLRASYPRSTLCCHDFALHSFQILEVQGNRATSSAIRSRPFMCSTRNTECTKSIAIHVIDTSPCGNLESKQK</sequence>
<protein>
    <submittedName>
        <fullName evidence="1">Uncharacterized protein</fullName>
    </submittedName>
</protein>
<organism evidence="1 2">
    <name type="scientific">Marchantia polymorpha</name>
    <name type="common">Common liverwort</name>
    <name type="synonym">Marchantia aquatica</name>
    <dbReference type="NCBI Taxonomy" id="3197"/>
    <lineage>
        <taxon>Eukaryota</taxon>
        <taxon>Viridiplantae</taxon>
        <taxon>Streptophyta</taxon>
        <taxon>Embryophyta</taxon>
        <taxon>Marchantiophyta</taxon>
        <taxon>Marchantiopsida</taxon>
        <taxon>Marchantiidae</taxon>
        <taxon>Marchantiales</taxon>
        <taxon>Marchantiaceae</taxon>
        <taxon>Marchantia</taxon>
    </lineage>
</organism>